<gene>
    <name evidence="1" type="ORF">EDC14_100829</name>
</gene>
<comment type="caution">
    <text evidence="1">The sequence shown here is derived from an EMBL/GenBank/DDBJ whole genome shotgun (WGS) entry which is preliminary data.</text>
</comment>
<dbReference type="EMBL" id="SLUN01000008">
    <property type="protein sequence ID" value="TCL70884.1"/>
    <property type="molecule type" value="Genomic_DNA"/>
</dbReference>
<dbReference type="InterPro" id="IPR014710">
    <property type="entry name" value="RmlC-like_jellyroll"/>
</dbReference>
<sequence>MEKLENQLSIEEYSGEGLKRVVESGSWFVGIKNYKPFNDVDNLSALERHFLTDEVFVLLEGRCVLLIDRSPDQSGSDIVSVPMEKGLVYCIKKGVWHNTIVSRDVKIILVENRDTSMENSAMFDLSPEQIQSLTKELKAKYF</sequence>
<dbReference type="AlphaFoldDB" id="A0A4R1RWQ0"/>
<dbReference type="Gene3D" id="2.60.120.10">
    <property type="entry name" value="Jelly Rolls"/>
    <property type="match status" value="1"/>
</dbReference>
<dbReference type="RefSeq" id="WP_132013858.1">
    <property type="nucleotide sequence ID" value="NZ_SLUN01000008.1"/>
</dbReference>
<dbReference type="Proteomes" id="UP000295008">
    <property type="component" value="Unassembled WGS sequence"/>
</dbReference>
<protein>
    <recommendedName>
        <fullName evidence="3">Cupin</fullName>
    </recommendedName>
</protein>
<dbReference type="OrthoDB" id="9798066at2"/>
<organism evidence="1 2">
    <name type="scientific">Hydrogenispora ethanolica</name>
    <dbReference type="NCBI Taxonomy" id="1082276"/>
    <lineage>
        <taxon>Bacteria</taxon>
        <taxon>Bacillati</taxon>
        <taxon>Bacillota</taxon>
        <taxon>Hydrogenispora</taxon>
    </lineage>
</organism>
<name>A0A4R1RWQ0_HYDET</name>
<evidence type="ECO:0000313" key="1">
    <source>
        <dbReference type="EMBL" id="TCL70884.1"/>
    </source>
</evidence>
<proteinExistence type="predicted"/>
<accession>A0A4R1RWQ0</accession>
<evidence type="ECO:0000313" key="2">
    <source>
        <dbReference type="Proteomes" id="UP000295008"/>
    </source>
</evidence>
<evidence type="ECO:0008006" key="3">
    <source>
        <dbReference type="Google" id="ProtNLM"/>
    </source>
</evidence>
<reference evidence="1 2" key="1">
    <citation type="submission" date="2019-03" db="EMBL/GenBank/DDBJ databases">
        <title>Genomic Encyclopedia of Type Strains, Phase IV (KMG-IV): sequencing the most valuable type-strain genomes for metagenomic binning, comparative biology and taxonomic classification.</title>
        <authorList>
            <person name="Goeker M."/>
        </authorList>
    </citation>
    <scope>NUCLEOTIDE SEQUENCE [LARGE SCALE GENOMIC DNA]</scope>
    <source>
        <strain evidence="1 2">LX-B</strain>
    </source>
</reference>
<keyword evidence="2" id="KW-1185">Reference proteome</keyword>
<dbReference type="InterPro" id="IPR011051">
    <property type="entry name" value="RmlC_Cupin_sf"/>
</dbReference>
<dbReference type="SUPFAM" id="SSF51182">
    <property type="entry name" value="RmlC-like cupins"/>
    <property type="match status" value="1"/>
</dbReference>